<evidence type="ECO:0000256" key="1">
    <source>
        <dbReference type="SAM" id="MobiDB-lite"/>
    </source>
</evidence>
<name>A0ABN8IGB8_9NEOP</name>
<reference evidence="2" key="1">
    <citation type="submission" date="2022-03" db="EMBL/GenBank/DDBJ databases">
        <authorList>
            <person name="Martin H S."/>
        </authorList>
    </citation>
    <scope>NUCLEOTIDE SEQUENCE</scope>
</reference>
<dbReference type="EMBL" id="OW152835">
    <property type="protein sequence ID" value="CAH2056609.1"/>
    <property type="molecule type" value="Genomic_DNA"/>
</dbReference>
<proteinExistence type="predicted"/>
<sequence>MQHHECQSNLNVALCTPVRRGGDIVRGGERPPPARPPPSPPPPPAPPPSARRRAAAMVSNSVCARKTITLYTRSCQRPGKDNGFELAIAGAYATCSISYWRLATLTPSAFLNFSHSAAKSGFEDLRAAVAAFDPESATSFGLQD</sequence>
<evidence type="ECO:0000313" key="2">
    <source>
        <dbReference type="EMBL" id="CAH2056609.1"/>
    </source>
</evidence>
<accession>A0ABN8IGB8</accession>
<organism evidence="2 3">
    <name type="scientific">Iphiclides podalirius</name>
    <name type="common">scarce swallowtail</name>
    <dbReference type="NCBI Taxonomy" id="110791"/>
    <lineage>
        <taxon>Eukaryota</taxon>
        <taxon>Metazoa</taxon>
        <taxon>Ecdysozoa</taxon>
        <taxon>Arthropoda</taxon>
        <taxon>Hexapoda</taxon>
        <taxon>Insecta</taxon>
        <taxon>Pterygota</taxon>
        <taxon>Neoptera</taxon>
        <taxon>Endopterygota</taxon>
        <taxon>Lepidoptera</taxon>
        <taxon>Glossata</taxon>
        <taxon>Ditrysia</taxon>
        <taxon>Papilionoidea</taxon>
        <taxon>Papilionidae</taxon>
        <taxon>Papilioninae</taxon>
        <taxon>Iphiclides</taxon>
    </lineage>
</organism>
<feature type="compositionally biased region" description="Pro residues" evidence="1">
    <location>
        <begin position="30"/>
        <end position="49"/>
    </location>
</feature>
<keyword evidence="3" id="KW-1185">Reference proteome</keyword>
<feature type="non-terminal residue" evidence="2">
    <location>
        <position position="1"/>
    </location>
</feature>
<feature type="region of interest" description="Disordered" evidence="1">
    <location>
        <begin position="21"/>
        <end position="56"/>
    </location>
</feature>
<dbReference type="Proteomes" id="UP000837857">
    <property type="component" value="Chromosome 23"/>
</dbReference>
<gene>
    <name evidence="2" type="ORF">IPOD504_LOCUS9787</name>
</gene>
<protein>
    <submittedName>
        <fullName evidence="2">Uncharacterized protein</fullName>
    </submittedName>
</protein>
<evidence type="ECO:0000313" key="3">
    <source>
        <dbReference type="Proteomes" id="UP000837857"/>
    </source>
</evidence>